<evidence type="ECO:0000256" key="2">
    <source>
        <dbReference type="ARBA" id="ARBA00022490"/>
    </source>
</evidence>
<dbReference type="GO" id="GO:0009736">
    <property type="term" value="P:cytokinin-activated signaling pathway"/>
    <property type="evidence" value="ECO:0007669"/>
    <property type="project" value="UniProtKB-KW"/>
</dbReference>
<dbReference type="Proteomes" id="UP001153076">
    <property type="component" value="Unassembled WGS sequence"/>
</dbReference>
<proteinExistence type="inferred from homology"/>
<keyword evidence="3" id="KW-0203">Cytokinin biosynthesis</keyword>
<evidence type="ECO:0000256" key="7">
    <source>
        <dbReference type="SAM" id="MobiDB-lite"/>
    </source>
</evidence>
<keyword evidence="5" id="KW-0539">Nucleus</keyword>
<keyword evidence="4" id="KW-0932">Cytokinin signaling pathway</keyword>
<dbReference type="InterPro" id="IPR044670">
    <property type="entry name" value="SOFL"/>
</dbReference>
<dbReference type="PANTHER" id="PTHR33347:SF34">
    <property type="entry name" value="PROTEIN SOB FIVE-LIKE 6"/>
    <property type="match status" value="1"/>
</dbReference>
<name>A0A9Q1L182_9CARY</name>
<evidence type="ECO:0000256" key="4">
    <source>
        <dbReference type="ARBA" id="ARBA00022864"/>
    </source>
</evidence>
<evidence type="ECO:0000256" key="6">
    <source>
        <dbReference type="ARBA" id="ARBA00024199"/>
    </source>
</evidence>
<protein>
    <submittedName>
        <fullName evidence="8">Uncharacterized protein</fullName>
    </submittedName>
</protein>
<evidence type="ECO:0000256" key="3">
    <source>
        <dbReference type="ARBA" id="ARBA00022712"/>
    </source>
</evidence>
<sequence>MDVSGSEWSSGCESGWTLYLDESYVYQRENSCNVISVHTQHQNYRGNSMNCEEDLSMVSDASSGPPHLYHEDHDEDEDGYGRTRHHPDKSMKKEKRSNKEKKQLSKKQYQYQHQHLDDTASSPAISYAKAKLIHQGNTAVNNQNGFWQSAHPYSADPAEPSKQLKRPKIGYLTAKY</sequence>
<comment type="similarity">
    <text evidence="6">Belongs to the SOFL plant protein family.</text>
</comment>
<dbReference type="EMBL" id="JAKOGI010000001">
    <property type="protein sequence ID" value="KAJ8453323.1"/>
    <property type="molecule type" value="Genomic_DNA"/>
</dbReference>
<dbReference type="AlphaFoldDB" id="A0A9Q1L182"/>
<evidence type="ECO:0000256" key="5">
    <source>
        <dbReference type="ARBA" id="ARBA00023242"/>
    </source>
</evidence>
<keyword evidence="2" id="KW-0963">Cytoplasm</keyword>
<accession>A0A9Q1L182</accession>
<dbReference type="GO" id="GO:0009691">
    <property type="term" value="P:cytokinin biosynthetic process"/>
    <property type="evidence" value="ECO:0007669"/>
    <property type="project" value="UniProtKB-KW"/>
</dbReference>
<organism evidence="8 9">
    <name type="scientific">Carnegiea gigantea</name>
    <dbReference type="NCBI Taxonomy" id="171969"/>
    <lineage>
        <taxon>Eukaryota</taxon>
        <taxon>Viridiplantae</taxon>
        <taxon>Streptophyta</taxon>
        <taxon>Embryophyta</taxon>
        <taxon>Tracheophyta</taxon>
        <taxon>Spermatophyta</taxon>
        <taxon>Magnoliopsida</taxon>
        <taxon>eudicotyledons</taxon>
        <taxon>Gunneridae</taxon>
        <taxon>Pentapetalae</taxon>
        <taxon>Caryophyllales</taxon>
        <taxon>Cactineae</taxon>
        <taxon>Cactaceae</taxon>
        <taxon>Cactoideae</taxon>
        <taxon>Echinocereeae</taxon>
        <taxon>Carnegiea</taxon>
    </lineage>
</organism>
<reference evidence="8" key="1">
    <citation type="submission" date="2022-04" db="EMBL/GenBank/DDBJ databases">
        <title>Carnegiea gigantea Genome sequencing and assembly v2.</title>
        <authorList>
            <person name="Copetti D."/>
            <person name="Sanderson M.J."/>
            <person name="Burquez A."/>
            <person name="Wojciechowski M.F."/>
        </authorList>
    </citation>
    <scope>NUCLEOTIDE SEQUENCE</scope>
    <source>
        <strain evidence="8">SGP5-SGP5p</strain>
        <tissue evidence="8">Aerial part</tissue>
    </source>
</reference>
<feature type="region of interest" description="Disordered" evidence="7">
    <location>
        <begin position="56"/>
        <end position="118"/>
    </location>
</feature>
<evidence type="ECO:0000313" key="8">
    <source>
        <dbReference type="EMBL" id="KAJ8453323.1"/>
    </source>
</evidence>
<dbReference type="PANTHER" id="PTHR33347">
    <property type="entry name" value="OSJNBA0091C07.3 PROTEIN"/>
    <property type="match status" value="1"/>
</dbReference>
<dbReference type="GO" id="GO:0005737">
    <property type="term" value="C:cytoplasm"/>
    <property type="evidence" value="ECO:0007669"/>
    <property type="project" value="UniProtKB-SubCell"/>
</dbReference>
<evidence type="ECO:0000313" key="9">
    <source>
        <dbReference type="Proteomes" id="UP001153076"/>
    </source>
</evidence>
<dbReference type="OrthoDB" id="759087at2759"/>
<feature type="compositionally biased region" description="Basic residues" evidence="7">
    <location>
        <begin position="82"/>
        <end position="99"/>
    </location>
</feature>
<gene>
    <name evidence="8" type="ORF">Cgig2_008207</name>
</gene>
<comment type="subcellular location">
    <subcellularLocation>
        <location evidence="1">Cytoplasm</location>
    </subcellularLocation>
</comment>
<comment type="caution">
    <text evidence="8">The sequence shown here is derived from an EMBL/GenBank/DDBJ whole genome shotgun (WGS) entry which is preliminary data.</text>
</comment>
<evidence type="ECO:0000256" key="1">
    <source>
        <dbReference type="ARBA" id="ARBA00004496"/>
    </source>
</evidence>
<keyword evidence="9" id="KW-1185">Reference proteome</keyword>